<evidence type="ECO:0000256" key="2">
    <source>
        <dbReference type="ARBA" id="ARBA00022454"/>
    </source>
</evidence>
<evidence type="ECO:0000256" key="6">
    <source>
        <dbReference type="ARBA" id="ARBA00022723"/>
    </source>
</evidence>
<evidence type="ECO:0000259" key="9">
    <source>
        <dbReference type="PROSITE" id="PS50280"/>
    </source>
</evidence>
<dbReference type="Pfam" id="PF00856">
    <property type="entry name" value="SET"/>
    <property type="match status" value="1"/>
</dbReference>
<dbReference type="OMA" id="WIRNARY"/>
<comment type="subcellular location">
    <subcellularLocation>
        <location evidence="1">Chromosome</location>
    </subcellularLocation>
</comment>
<evidence type="ECO:0000256" key="4">
    <source>
        <dbReference type="ARBA" id="ARBA00022679"/>
    </source>
</evidence>
<dbReference type="GO" id="GO:0008168">
    <property type="term" value="F:methyltransferase activity"/>
    <property type="evidence" value="ECO:0007669"/>
    <property type="project" value="UniProtKB-KW"/>
</dbReference>
<keyword evidence="7" id="KW-0862">Zinc</keyword>
<evidence type="ECO:0000256" key="8">
    <source>
        <dbReference type="SAM" id="MobiDB-lite"/>
    </source>
</evidence>
<dbReference type="InParanoid" id="G0N4H8"/>
<dbReference type="OrthoDB" id="5846691at2759"/>
<sequence length="522" mass="59970">MTKRTDAIAAKKNTATRQSHPYHRQQPARAARNQNAPAANQAAPRARQAAQVPFPYPDMLQPTRSVGKRSFVVVGQPTIPALQILTTVLYMTQYYCELVHGLFEARRAQREGGQHFVNKFPGIPNHKFQVNQYKRIAGKSWPVQAFYEEEKRRNEWNVLFEGWDCSSIITTRKMNTEEAETCAMRATFLESLENVLLPNKKTWIRNARYLCSKYRKDAKHTFWQYEDLAFYHSAIQSEQEMAKVFYFCFSPRMVAPPIFHYSALNVVEAEALEYCYQQEANKSYAELNDRRQWVPKTNNGVCENSLYCKCNARFEKLYASRNTKNLQPRQDGTLDMSGVKRDDYKIVVECTDECGCSQNCPRRQLQKGQTKALAVVHENKDKGFGLRAVERIKSGELICEYAGYIYCPEHKTQKFNEKKDTSYEATFEVMNEKKVVIDSIHIGNVSRFANHKCKPNSMFIEVESRKSVSEPLIPRIALYATEDIEIGEEVTVAYFDVGVINATGTVKCECGCTPCIKHFPTL</sequence>
<protein>
    <recommendedName>
        <fullName evidence="9">SET domain-containing protein</fullName>
    </recommendedName>
</protein>
<dbReference type="InterPro" id="IPR001214">
    <property type="entry name" value="SET_dom"/>
</dbReference>
<keyword evidence="5" id="KW-0949">S-adenosyl-L-methionine</keyword>
<reference evidence="11" key="1">
    <citation type="submission" date="2011-07" db="EMBL/GenBank/DDBJ databases">
        <authorList>
            <consortium name="Caenorhabditis brenneri Sequencing and Analysis Consortium"/>
            <person name="Wilson R.K."/>
        </authorList>
    </citation>
    <scope>NUCLEOTIDE SEQUENCE [LARGE SCALE GENOMIC DNA]</scope>
    <source>
        <strain evidence="11">PB2801</strain>
    </source>
</reference>
<keyword evidence="4" id="KW-0808">Transferase</keyword>
<keyword evidence="3" id="KW-0489">Methyltransferase</keyword>
<dbReference type="Proteomes" id="UP000008068">
    <property type="component" value="Unassembled WGS sequence"/>
</dbReference>
<dbReference type="PROSITE" id="PS50280">
    <property type="entry name" value="SET"/>
    <property type="match status" value="1"/>
</dbReference>
<evidence type="ECO:0000313" key="11">
    <source>
        <dbReference type="Proteomes" id="UP000008068"/>
    </source>
</evidence>
<dbReference type="InterPro" id="IPR046341">
    <property type="entry name" value="SET_dom_sf"/>
</dbReference>
<dbReference type="AlphaFoldDB" id="G0N4H8"/>
<evidence type="ECO:0000256" key="7">
    <source>
        <dbReference type="ARBA" id="ARBA00022833"/>
    </source>
</evidence>
<dbReference type="eggNOG" id="KOG1082">
    <property type="taxonomic scope" value="Eukaryota"/>
</dbReference>
<dbReference type="HOGENOM" id="CLU_018364_1_0_1"/>
<evidence type="ECO:0000313" key="10">
    <source>
        <dbReference type="EMBL" id="EGT52467.1"/>
    </source>
</evidence>
<feature type="domain" description="SET" evidence="9">
    <location>
        <begin position="363"/>
        <end position="495"/>
    </location>
</feature>
<organism evidence="11">
    <name type="scientific">Caenorhabditis brenneri</name>
    <name type="common">Nematode worm</name>
    <dbReference type="NCBI Taxonomy" id="135651"/>
    <lineage>
        <taxon>Eukaryota</taxon>
        <taxon>Metazoa</taxon>
        <taxon>Ecdysozoa</taxon>
        <taxon>Nematoda</taxon>
        <taxon>Chromadorea</taxon>
        <taxon>Rhabditida</taxon>
        <taxon>Rhabditina</taxon>
        <taxon>Rhabditomorpha</taxon>
        <taxon>Rhabditoidea</taxon>
        <taxon>Rhabditidae</taxon>
        <taxon>Peloderinae</taxon>
        <taxon>Caenorhabditis</taxon>
    </lineage>
</organism>
<dbReference type="PANTHER" id="PTHR46223:SF3">
    <property type="entry name" value="HISTONE-LYSINE N-METHYLTRANSFERASE SET-23"/>
    <property type="match status" value="1"/>
</dbReference>
<feature type="region of interest" description="Disordered" evidence="8">
    <location>
        <begin position="1"/>
        <end position="49"/>
    </location>
</feature>
<gene>
    <name evidence="10" type="ORF">CAEBREN_03799</name>
</gene>
<name>G0N4H8_CAEBE</name>
<evidence type="ECO:0000256" key="3">
    <source>
        <dbReference type="ARBA" id="ARBA00022603"/>
    </source>
</evidence>
<dbReference type="InterPro" id="IPR050973">
    <property type="entry name" value="H3K9_Histone-Lys_N-MTase"/>
</dbReference>
<dbReference type="PANTHER" id="PTHR46223">
    <property type="entry name" value="HISTONE-LYSINE N-METHYLTRANSFERASE SUV39H"/>
    <property type="match status" value="1"/>
</dbReference>
<evidence type="ECO:0000256" key="5">
    <source>
        <dbReference type="ARBA" id="ARBA00022691"/>
    </source>
</evidence>
<dbReference type="GO" id="GO:0046872">
    <property type="term" value="F:metal ion binding"/>
    <property type="evidence" value="ECO:0007669"/>
    <property type="project" value="UniProtKB-KW"/>
</dbReference>
<keyword evidence="6" id="KW-0479">Metal-binding</keyword>
<evidence type="ECO:0000256" key="1">
    <source>
        <dbReference type="ARBA" id="ARBA00004286"/>
    </source>
</evidence>
<dbReference type="EMBL" id="GL379837">
    <property type="protein sequence ID" value="EGT52467.1"/>
    <property type="molecule type" value="Genomic_DNA"/>
</dbReference>
<dbReference type="STRING" id="135651.G0N4H8"/>
<dbReference type="GO" id="GO:0005694">
    <property type="term" value="C:chromosome"/>
    <property type="evidence" value="ECO:0007669"/>
    <property type="project" value="UniProtKB-SubCell"/>
</dbReference>
<keyword evidence="11" id="KW-1185">Reference proteome</keyword>
<dbReference type="Gene3D" id="2.170.270.10">
    <property type="entry name" value="SET domain"/>
    <property type="match status" value="1"/>
</dbReference>
<accession>G0N4H8</accession>
<dbReference type="SMART" id="SM00317">
    <property type="entry name" value="SET"/>
    <property type="match status" value="1"/>
</dbReference>
<feature type="compositionally biased region" description="Low complexity" evidence="8">
    <location>
        <begin position="24"/>
        <end position="49"/>
    </location>
</feature>
<proteinExistence type="predicted"/>
<dbReference type="GO" id="GO:0032259">
    <property type="term" value="P:methylation"/>
    <property type="evidence" value="ECO:0007669"/>
    <property type="project" value="UniProtKB-KW"/>
</dbReference>
<dbReference type="SUPFAM" id="SSF82199">
    <property type="entry name" value="SET domain"/>
    <property type="match status" value="1"/>
</dbReference>
<keyword evidence="2" id="KW-0158">Chromosome</keyword>